<feature type="region of interest" description="Disordered" evidence="15">
    <location>
        <begin position="637"/>
        <end position="679"/>
    </location>
</feature>
<dbReference type="GO" id="GO:0003887">
    <property type="term" value="F:DNA-directed DNA polymerase activity"/>
    <property type="evidence" value="ECO:0007669"/>
    <property type="project" value="UniProtKB-KW"/>
</dbReference>
<evidence type="ECO:0000256" key="4">
    <source>
        <dbReference type="ARBA" id="ARBA00022679"/>
    </source>
</evidence>
<evidence type="ECO:0000256" key="8">
    <source>
        <dbReference type="ARBA" id="ARBA00022763"/>
    </source>
</evidence>
<keyword evidence="10" id="KW-0862">Zinc</keyword>
<dbReference type="InterPro" id="IPR017961">
    <property type="entry name" value="DNA_pol_Y-fam_little_finger"/>
</dbReference>
<dbReference type="Proteomes" id="UP000594260">
    <property type="component" value="Unplaced"/>
</dbReference>
<feature type="compositionally biased region" description="Basic and acidic residues" evidence="15">
    <location>
        <begin position="483"/>
        <end position="493"/>
    </location>
</feature>
<dbReference type="EnsemblMetazoa" id="XM_022810565">
    <property type="protein sequence ID" value="XP_022666300"/>
    <property type="gene ID" value="LOC111252512"/>
</dbReference>
<dbReference type="OMA" id="EVYTRQV"/>
<evidence type="ECO:0000259" key="16">
    <source>
        <dbReference type="PROSITE" id="PS50173"/>
    </source>
</evidence>
<feature type="region of interest" description="Disordered" evidence="15">
    <location>
        <begin position="472"/>
        <end position="581"/>
    </location>
</feature>
<feature type="compositionally biased region" description="Polar residues" evidence="15">
    <location>
        <begin position="572"/>
        <end position="581"/>
    </location>
</feature>
<dbReference type="CDD" id="cd03586">
    <property type="entry name" value="PolY_Pol_IV_kappa"/>
    <property type="match status" value="1"/>
</dbReference>
<keyword evidence="4" id="KW-0808">Transferase</keyword>
<dbReference type="FunFam" id="3.40.1170.60:FF:000012">
    <property type="entry name" value="Putative DNA-directed polymerase kappa"/>
    <property type="match status" value="1"/>
</dbReference>
<keyword evidence="5" id="KW-0548">Nucleotidyltransferase</keyword>
<feature type="compositionally biased region" description="Polar residues" evidence="15">
    <location>
        <begin position="510"/>
        <end position="541"/>
    </location>
</feature>
<evidence type="ECO:0000256" key="11">
    <source>
        <dbReference type="ARBA" id="ARBA00022842"/>
    </source>
</evidence>
<dbReference type="InterPro" id="IPR024728">
    <property type="entry name" value="PolY_HhH_motif"/>
</dbReference>
<feature type="compositionally biased region" description="Basic residues" evidence="15">
    <location>
        <begin position="638"/>
        <end position="652"/>
    </location>
</feature>
<dbReference type="InterPro" id="IPR050116">
    <property type="entry name" value="DNA_polymerase-Y"/>
</dbReference>
<evidence type="ECO:0000256" key="12">
    <source>
        <dbReference type="ARBA" id="ARBA00022932"/>
    </source>
</evidence>
<dbReference type="GeneID" id="111252512"/>
<dbReference type="PANTHER" id="PTHR11076:SF33">
    <property type="entry name" value="DNA POLYMERASE KAPPA"/>
    <property type="match status" value="1"/>
</dbReference>
<evidence type="ECO:0000313" key="18">
    <source>
        <dbReference type="Proteomes" id="UP000594260"/>
    </source>
</evidence>
<dbReference type="OrthoDB" id="1747274at2759"/>
<dbReference type="AlphaFoldDB" id="A0A7M7KI22"/>
<feature type="compositionally biased region" description="Polar residues" evidence="15">
    <location>
        <begin position="549"/>
        <end position="559"/>
    </location>
</feature>
<evidence type="ECO:0000256" key="3">
    <source>
        <dbReference type="ARBA" id="ARBA00016178"/>
    </source>
</evidence>
<sequence>MTSVNVFAKCVCPNRLGKEREKANVNRIIEEASRGTPFWEHQKRRDERHTERIRKTLQKLAAASPKELADAKQWTVSTLQRLDAAFQKSGDKESLRHVVHVDMDAFYASVEERDDPRLRGLPMAVGSTSMLSTSNYVARKFGVRAGLPGFIARKLCPQLVIVPINPDKYEQASFEVMNILSKFDPSLTVFGLDEAALDITDYCQSVSETGISPDEAVNRLRAAVREKTGLTCSAGIAPNGLLAKICADVNKPDGQFRLDTLENINKFLTPLKVRKIPGIGQVQEKILSALGIESCGDLLENGERLLLALGERSAEAYLRAAKGIGSSYRQDERASGHGRSRKSKSAEATFHDTADPEYLADVVRQLCVRLSEELITANLRGRLVTVKLKTASFDLFSHSVALEIATNSESAITNHSLRILRYALDRRKGQALRLLGVKMSNFEDERRDSYSTGRQTTLSQILAKDGLISKTNNSSNAYAGARTSDRSIDEENSRSSISVISESNEKHGHNTQPSGSDNKIHLKNSSKSTDVIPLTSQSNINDRSRCTDVPSTDECQTYVKSGEVVENRPETVPSQRSKSTNTETLIEETYCPICAVIMRGVSERHVNRHVDECLQREQKHERDMNFSCKVNCAGVRRTNNKKSGSKGPTKRKGTADRTKSPARGAKQPTNGSITAFLKR</sequence>
<dbReference type="GO" id="GO:0006281">
    <property type="term" value="P:DNA repair"/>
    <property type="evidence" value="ECO:0007669"/>
    <property type="project" value="UniProtKB-KW"/>
</dbReference>
<dbReference type="GO" id="GO:0008270">
    <property type="term" value="F:zinc ion binding"/>
    <property type="evidence" value="ECO:0007669"/>
    <property type="project" value="UniProtKB-KW"/>
</dbReference>
<dbReference type="Gene3D" id="3.30.70.270">
    <property type="match status" value="1"/>
</dbReference>
<dbReference type="NCBIfam" id="NF002677">
    <property type="entry name" value="PRK02406.1"/>
    <property type="match status" value="1"/>
</dbReference>
<dbReference type="Pfam" id="PF00817">
    <property type="entry name" value="IMS"/>
    <property type="match status" value="1"/>
</dbReference>
<proteinExistence type="inferred from homology"/>
<evidence type="ECO:0000256" key="13">
    <source>
        <dbReference type="ARBA" id="ARBA00023204"/>
    </source>
</evidence>
<dbReference type="Gene3D" id="3.30.160.60">
    <property type="entry name" value="Classic Zinc Finger"/>
    <property type="match status" value="1"/>
</dbReference>
<evidence type="ECO:0000256" key="6">
    <source>
        <dbReference type="ARBA" id="ARBA00022705"/>
    </source>
</evidence>
<keyword evidence="8" id="KW-0227">DNA damage</keyword>
<keyword evidence="7" id="KW-0479">Metal-binding</keyword>
<dbReference type="Gene3D" id="3.40.1170.60">
    <property type="match status" value="1"/>
</dbReference>
<dbReference type="Gene3D" id="1.10.150.810">
    <property type="match status" value="2"/>
</dbReference>
<dbReference type="GO" id="GO:0003684">
    <property type="term" value="F:damaged DNA binding"/>
    <property type="evidence" value="ECO:0007669"/>
    <property type="project" value="InterPro"/>
</dbReference>
<reference evidence="17" key="1">
    <citation type="submission" date="2021-01" db="UniProtKB">
        <authorList>
            <consortium name="EnsemblMetazoa"/>
        </authorList>
    </citation>
    <scope>IDENTIFICATION</scope>
</reference>
<dbReference type="GO" id="GO:0005634">
    <property type="term" value="C:nucleus"/>
    <property type="evidence" value="ECO:0007669"/>
    <property type="project" value="TreeGrafter"/>
</dbReference>
<evidence type="ECO:0000313" key="17">
    <source>
        <dbReference type="EnsemblMetazoa" id="XP_022666300"/>
    </source>
</evidence>
<dbReference type="FunFam" id="3.30.1490.100:FF:000004">
    <property type="entry name" value="DNA polymerase IV"/>
    <property type="match status" value="1"/>
</dbReference>
<accession>A0A7M7KI22</accession>
<keyword evidence="9" id="KW-0863">Zinc-finger</keyword>
<evidence type="ECO:0000256" key="15">
    <source>
        <dbReference type="SAM" id="MobiDB-lite"/>
    </source>
</evidence>
<dbReference type="SUPFAM" id="SSF56672">
    <property type="entry name" value="DNA/RNA polymerases"/>
    <property type="match status" value="1"/>
</dbReference>
<dbReference type="Gene3D" id="3.30.1490.100">
    <property type="entry name" value="DNA polymerase, Y-family, little finger domain"/>
    <property type="match status" value="1"/>
</dbReference>
<dbReference type="SMART" id="SM00734">
    <property type="entry name" value="ZnF_Rad18"/>
    <property type="match status" value="1"/>
</dbReference>
<dbReference type="InterPro" id="IPR036775">
    <property type="entry name" value="DNA_pol_Y-fam_lit_finger_sf"/>
</dbReference>
<evidence type="ECO:0000256" key="10">
    <source>
        <dbReference type="ARBA" id="ARBA00022833"/>
    </source>
</evidence>
<feature type="region of interest" description="Disordered" evidence="15">
    <location>
        <begin position="329"/>
        <end position="349"/>
    </location>
</feature>
<evidence type="ECO:0000256" key="9">
    <source>
        <dbReference type="ARBA" id="ARBA00022771"/>
    </source>
</evidence>
<dbReference type="PROSITE" id="PS50173">
    <property type="entry name" value="UMUC"/>
    <property type="match status" value="1"/>
</dbReference>
<dbReference type="Pfam" id="PF11798">
    <property type="entry name" value="IMS_HHH"/>
    <property type="match status" value="1"/>
</dbReference>
<keyword evidence="6" id="KW-0235">DNA replication</keyword>
<comment type="catalytic activity">
    <reaction evidence="14">
        <text>DNA(n) + a 2'-deoxyribonucleoside 5'-triphosphate = DNA(n+1) + diphosphate</text>
        <dbReference type="Rhea" id="RHEA:22508"/>
        <dbReference type="Rhea" id="RHEA-COMP:17339"/>
        <dbReference type="Rhea" id="RHEA-COMP:17340"/>
        <dbReference type="ChEBI" id="CHEBI:33019"/>
        <dbReference type="ChEBI" id="CHEBI:61560"/>
        <dbReference type="ChEBI" id="CHEBI:173112"/>
        <dbReference type="EC" id="2.7.7.7"/>
    </reaction>
</comment>
<dbReference type="Pfam" id="PF11799">
    <property type="entry name" value="IMS_C"/>
    <property type="match status" value="1"/>
</dbReference>
<comment type="similarity">
    <text evidence="1">Belongs to the DNA polymerase type-Y family.</text>
</comment>
<keyword evidence="18" id="KW-1185">Reference proteome</keyword>
<dbReference type="InterPro" id="IPR043502">
    <property type="entry name" value="DNA/RNA_pol_sf"/>
</dbReference>
<dbReference type="GO" id="GO:0042276">
    <property type="term" value="P:error-prone translesion synthesis"/>
    <property type="evidence" value="ECO:0007669"/>
    <property type="project" value="TreeGrafter"/>
</dbReference>
<protein>
    <recommendedName>
        <fullName evidence="3">DNA polymerase kappa</fullName>
        <ecNumber evidence="2">2.7.7.7</ecNumber>
    </recommendedName>
</protein>
<dbReference type="InterPro" id="IPR001126">
    <property type="entry name" value="UmuC"/>
</dbReference>
<evidence type="ECO:0000256" key="2">
    <source>
        <dbReference type="ARBA" id="ARBA00012417"/>
    </source>
</evidence>
<dbReference type="FunCoup" id="A0A7M7KI22">
    <property type="interactions" value="1124"/>
</dbReference>
<evidence type="ECO:0000256" key="14">
    <source>
        <dbReference type="ARBA" id="ARBA00049244"/>
    </source>
</evidence>
<keyword evidence="11" id="KW-0460">Magnesium</keyword>
<keyword evidence="13" id="KW-0234">DNA repair</keyword>
<dbReference type="PANTHER" id="PTHR11076">
    <property type="entry name" value="DNA REPAIR POLYMERASE UMUC / TRANSFERASE FAMILY MEMBER"/>
    <property type="match status" value="1"/>
</dbReference>
<dbReference type="GO" id="GO:0006260">
    <property type="term" value="P:DNA replication"/>
    <property type="evidence" value="ECO:0007669"/>
    <property type="project" value="UniProtKB-KW"/>
</dbReference>
<evidence type="ECO:0000256" key="7">
    <source>
        <dbReference type="ARBA" id="ARBA00022723"/>
    </source>
</evidence>
<dbReference type="SUPFAM" id="SSF100879">
    <property type="entry name" value="Lesion bypass DNA polymerase (Y-family), little finger domain"/>
    <property type="match status" value="1"/>
</dbReference>
<dbReference type="InterPro" id="IPR043128">
    <property type="entry name" value="Rev_trsase/Diguanyl_cyclase"/>
</dbReference>
<feature type="domain" description="UmuC" evidence="16">
    <location>
        <begin position="98"/>
        <end position="280"/>
    </location>
</feature>
<keyword evidence="12" id="KW-0239">DNA-directed DNA polymerase</keyword>
<name>A0A7M7KI22_VARDE</name>
<evidence type="ECO:0000256" key="5">
    <source>
        <dbReference type="ARBA" id="ARBA00022695"/>
    </source>
</evidence>
<dbReference type="InterPro" id="IPR022880">
    <property type="entry name" value="DNApol_IV"/>
</dbReference>
<dbReference type="RefSeq" id="XP_022666300.1">
    <property type="nucleotide sequence ID" value="XM_022810565.1"/>
</dbReference>
<dbReference type="HAMAP" id="MF_01113">
    <property type="entry name" value="DNApol_IV"/>
    <property type="match status" value="1"/>
</dbReference>
<dbReference type="KEGG" id="vde:111252512"/>
<dbReference type="InterPro" id="IPR006642">
    <property type="entry name" value="Rad18_UBZ4"/>
</dbReference>
<organism evidence="17 18">
    <name type="scientific">Varroa destructor</name>
    <name type="common">Honeybee mite</name>
    <dbReference type="NCBI Taxonomy" id="109461"/>
    <lineage>
        <taxon>Eukaryota</taxon>
        <taxon>Metazoa</taxon>
        <taxon>Ecdysozoa</taxon>
        <taxon>Arthropoda</taxon>
        <taxon>Chelicerata</taxon>
        <taxon>Arachnida</taxon>
        <taxon>Acari</taxon>
        <taxon>Parasitiformes</taxon>
        <taxon>Mesostigmata</taxon>
        <taxon>Gamasina</taxon>
        <taxon>Dermanyssoidea</taxon>
        <taxon>Varroidae</taxon>
        <taxon>Varroa</taxon>
    </lineage>
</organism>
<evidence type="ECO:0000256" key="1">
    <source>
        <dbReference type="ARBA" id="ARBA00010945"/>
    </source>
</evidence>
<dbReference type="InParanoid" id="A0A7M7KI22"/>
<dbReference type="EC" id="2.7.7.7" evidence="2"/>